<evidence type="ECO:0000259" key="3">
    <source>
        <dbReference type="Pfam" id="PF01555"/>
    </source>
</evidence>
<dbReference type="Pfam" id="PF01555">
    <property type="entry name" value="N6_N4_Mtase"/>
    <property type="match status" value="1"/>
</dbReference>
<dbReference type="GO" id="GO:0032259">
    <property type="term" value="P:methylation"/>
    <property type="evidence" value="ECO:0007669"/>
    <property type="project" value="UniProtKB-KW"/>
</dbReference>
<feature type="domain" description="DNA methylase N-4/N-6" evidence="3">
    <location>
        <begin position="47"/>
        <end position="157"/>
    </location>
</feature>
<dbReference type="EMBL" id="PFED01000167">
    <property type="protein sequence ID" value="PJE62595.1"/>
    <property type="molecule type" value="Genomic_DNA"/>
</dbReference>
<keyword evidence="1 4" id="KW-0489">Methyltransferase</keyword>
<proteinExistence type="predicted"/>
<reference evidence="5" key="1">
    <citation type="submission" date="2017-09" db="EMBL/GenBank/DDBJ databases">
        <title>Depth-based differentiation of microbial function through sediment-hosted aquifers and enrichment of novel symbionts in the deep terrestrial subsurface.</title>
        <authorList>
            <person name="Probst A.J."/>
            <person name="Ladd B."/>
            <person name="Jarett J.K."/>
            <person name="Geller-Mcgrath D.E."/>
            <person name="Sieber C.M.K."/>
            <person name="Emerson J.B."/>
            <person name="Anantharaman K."/>
            <person name="Thomas B.C."/>
            <person name="Malmstrom R."/>
            <person name="Stieglmeier M."/>
            <person name="Klingl A."/>
            <person name="Woyke T."/>
            <person name="Ryan C.M."/>
            <person name="Banfield J.F."/>
        </authorList>
    </citation>
    <scope>NUCLEOTIDE SEQUENCE [LARGE SCALE GENOMIC DNA]</scope>
</reference>
<dbReference type="AlphaFoldDB" id="A0A2M8KRR3"/>
<evidence type="ECO:0000256" key="2">
    <source>
        <dbReference type="ARBA" id="ARBA00022679"/>
    </source>
</evidence>
<keyword evidence="2 4" id="KW-0808">Transferase</keyword>
<evidence type="ECO:0000313" key="5">
    <source>
        <dbReference type="Proteomes" id="UP000229554"/>
    </source>
</evidence>
<dbReference type="InterPro" id="IPR029063">
    <property type="entry name" value="SAM-dependent_MTases_sf"/>
</dbReference>
<evidence type="ECO:0000313" key="4">
    <source>
        <dbReference type="EMBL" id="PJE62595.1"/>
    </source>
</evidence>
<feature type="non-terminal residue" evidence="4">
    <location>
        <position position="165"/>
    </location>
</feature>
<dbReference type="GO" id="GO:0008170">
    <property type="term" value="F:N-methyltransferase activity"/>
    <property type="evidence" value="ECO:0007669"/>
    <property type="project" value="InterPro"/>
</dbReference>
<evidence type="ECO:0000256" key="1">
    <source>
        <dbReference type="ARBA" id="ARBA00022603"/>
    </source>
</evidence>
<feature type="non-terminal residue" evidence="4">
    <location>
        <position position="1"/>
    </location>
</feature>
<dbReference type="SUPFAM" id="SSF53335">
    <property type="entry name" value="S-adenosyl-L-methionine-dependent methyltransferases"/>
    <property type="match status" value="1"/>
</dbReference>
<gene>
    <name evidence="4" type="ORF">COU88_04165</name>
</gene>
<dbReference type="InterPro" id="IPR002941">
    <property type="entry name" value="DNA_methylase_N4/N6"/>
</dbReference>
<organism evidence="4 5">
    <name type="scientific">Candidatus Roizmanbacteria bacterium CG10_big_fil_rev_8_21_14_0_10_39_6</name>
    <dbReference type="NCBI Taxonomy" id="1974853"/>
    <lineage>
        <taxon>Bacteria</taxon>
        <taxon>Candidatus Roizmaniibacteriota</taxon>
    </lineage>
</organism>
<sequence>EKTRKNLVFDIFYNPKTMEVKTGPVDSELHKGFIRISPKKISSGANKYYAWRWSQDKIKNEKIDLDFIETKTGWTVFTKRRDYDNTILKDIITNIATVKGSNDLAKLNLERFFDYPKPTDLVKLITKVIIKSDSNDIILDFFSGSSTTAHAVMQLNAEDGGNRKF</sequence>
<dbReference type="Proteomes" id="UP000229554">
    <property type="component" value="Unassembled WGS sequence"/>
</dbReference>
<comment type="caution">
    <text evidence="4">The sequence shown here is derived from an EMBL/GenBank/DDBJ whole genome shotgun (WGS) entry which is preliminary data.</text>
</comment>
<name>A0A2M8KRR3_9BACT</name>
<accession>A0A2M8KRR3</accession>
<dbReference type="GO" id="GO:0003677">
    <property type="term" value="F:DNA binding"/>
    <property type="evidence" value="ECO:0007669"/>
    <property type="project" value="InterPro"/>
</dbReference>
<dbReference type="Gene3D" id="3.40.50.150">
    <property type="entry name" value="Vaccinia Virus protein VP39"/>
    <property type="match status" value="1"/>
</dbReference>
<protein>
    <submittedName>
        <fullName evidence="4">Site-specific DNA-methyltransferase</fullName>
    </submittedName>
</protein>